<evidence type="ECO:0000313" key="1">
    <source>
        <dbReference type="EMBL" id="MBO1624975.1"/>
    </source>
</evidence>
<comment type="caution">
    <text evidence="1">The sequence shown here is derived from an EMBL/GenBank/DDBJ whole genome shotgun (WGS) entry which is preliminary data.</text>
</comment>
<gene>
    <name evidence="1" type="ORF">J4P90_06865</name>
</gene>
<dbReference type="Proteomes" id="UP000677611">
    <property type="component" value="Unassembled WGS sequence"/>
</dbReference>
<evidence type="ECO:0000313" key="2">
    <source>
        <dbReference type="Proteomes" id="UP000677611"/>
    </source>
</evidence>
<reference evidence="1 2" key="1">
    <citation type="submission" date="2021-03" db="EMBL/GenBank/DDBJ databases">
        <title>Identification of novel Bacillus strains.</title>
        <authorList>
            <person name="Xiao Z."/>
            <person name="Li Y."/>
            <person name="Shen J."/>
        </authorList>
    </citation>
    <scope>NUCLEOTIDE SEQUENCE [LARGE SCALE GENOMIC DNA]</scope>
    <source>
        <strain evidence="1 2">SY8</strain>
    </source>
</reference>
<keyword evidence="2" id="KW-1185">Reference proteome</keyword>
<organism evidence="1 2">
    <name type="scientific">Bacillus arachidis</name>
    <dbReference type="NCBI Taxonomy" id="2819290"/>
    <lineage>
        <taxon>Bacteria</taxon>
        <taxon>Bacillati</taxon>
        <taxon>Bacillota</taxon>
        <taxon>Bacilli</taxon>
        <taxon>Bacillales</taxon>
        <taxon>Bacillaceae</taxon>
        <taxon>Bacillus</taxon>
    </lineage>
</organism>
<protein>
    <submittedName>
        <fullName evidence="1">Exosporium protein D</fullName>
    </submittedName>
</protein>
<name>A0ABS3NWN4_9BACI</name>
<dbReference type="RefSeq" id="WP_208017124.1">
    <property type="nucleotide sequence ID" value="NZ_JAGDQJ010000007.1"/>
</dbReference>
<proteinExistence type="predicted"/>
<sequence>MADYFYENGKKCYKNQYHSYSSQKEHKCFVETHTISGSGVNLTGNIPLDFFLRPNTSRTIFEDFTKNHNKTLIQISAAGNSAPFDVTIRTRGSRIPITARLSEDDSPQIFQVEDFESLTFSNTTNSPSVGNIFIQKTFCICCNEKDNSCNECDYEG</sequence>
<dbReference type="EMBL" id="JAGDQJ010000007">
    <property type="protein sequence ID" value="MBO1624975.1"/>
    <property type="molecule type" value="Genomic_DNA"/>
</dbReference>
<accession>A0ABS3NWN4</accession>